<protein>
    <recommendedName>
        <fullName evidence="8">Ammonium transporter</fullName>
    </recommendedName>
</protein>
<feature type="domain" description="Ammonium transporter AmtB-like" evidence="9">
    <location>
        <begin position="12"/>
        <end position="403"/>
    </location>
</feature>
<dbReference type="InterPro" id="IPR018047">
    <property type="entry name" value="Ammonium_transpt_CS"/>
</dbReference>
<dbReference type="PANTHER" id="PTHR11730">
    <property type="entry name" value="AMMONIUM TRANSPORTER"/>
    <property type="match status" value="1"/>
</dbReference>
<feature type="transmembrane region" description="Helical" evidence="8">
    <location>
        <begin position="117"/>
        <end position="139"/>
    </location>
</feature>
<evidence type="ECO:0000256" key="3">
    <source>
        <dbReference type="ARBA" id="ARBA00022448"/>
    </source>
</evidence>
<sequence length="445" mass="48247">MEDLKKDMDDFFLLTNAIFVSFMQAGFACLESGAVRTKNSLNIIMKNLLDLLICAVFYYITGYTLAYEDGNSFLGYSRWAGYGFEESKLAYWFFQFIFAATAATIISGAVAERCNFVAYIVYSGLISGVVYPIVSHWAWHQDGWLRNMGYSDFAGCGVVHALAGVCSFVAAALLGPRIGRFSNGKPKEIPGHSLPLVGVGALLLISGFLAFNGGSLGHITQPGDSETVARSMFSTIVGGSGGATVSLILGRVGMYGPSPWPFSPTLNAALAGMVSVCGAPEAYATWAAFLCGAIGCLIYFALHRLVLFLKVDDPLDTVAVHFGAGVWGVFARALLSQEGLIYADPNALNLLLHNAIGVFAIICWSAVTSIILFGSLKLLGLLRISEEEELKGLDISKHGETSYPSSAWGWYNDTVEFYPENGGTFKMKREYDNHAFQLEKRNQEI</sequence>
<feature type="transmembrane region" description="Helical" evidence="8">
    <location>
        <begin position="47"/>
        <end position="66"/>
    </location>
</feature>
<feature type="transmembrane region" description="Helical" evidence="8">
    <location>
        <begin position="355"/>
        <end position="376"/>
    </location>
</feature>
<accession>A0A0N7Z8Z4</accession>
<dbReference type="SUPFAM" id="SSF111352">
    <property type="entry name" value="Ammonium transporter"/>
    <property type="match status" value="1"/>
</dbReference>
<dbReference type="NCBIfam" id="TIGR00836">
    <property type="entry name" value="amt"/>
    <property type="match status" value="1"/>
</dbReference>
<evidence type="ECO:0000256" key="4">
    <source>
        <dbReference type="ARBA" id="ARBA00022692"/>
    </source>
</evidence>
<dbReference type="AlphaFoldDB" id="A0A0N7Z8Z4"/>
<proteinExistence type="evidence at transcript level"/>
<feature type="transmembrane region" description="Helical" evidence="8">
    <location>
        <begin position="283"/>
        <end position="302"/>
    </location>
</feature>
<dbReference type="GO" id="GO:0005886">
    <property type="term" value="C:plasma membrane"/>
    <property type="evidence" value="ECO:0007669"/>
    <property type="project" value="UniProtKB-SubCell"/>
</dbReference>
<evidence type="ECO:0000256" key="8">
    <source>
        <dbReference type="RuleBase" id="RU362002"/>
    </source>
</evidence>
<feature type="transmembrane region" description="Helical" evidence="8">
    <location>
        <begin position="151"/>
        <end position="174"/>
    </location>
</feature>
<dbReference type="Pfam" id="PF00909">
    <property type="entry name" value="Ammonium_transp"/>
    <property type="match status" value="1"/>
</dbReference>
<keyword evidence="6 8" id="KW-0472">Membrane</keyword>
<dbReference type="PROSITE" id="PS01219">
    <property type="entry name" value="AMMONIUM_TRANSP"/>
    <property type="match status" value="1"/>
</dbReference>
<dbReference type="InterPro" id="IPR029020">
    <property type="entry name" value="Ammonium/urea_transptr"/>
</dbReference>
<feature type="transmembrane region" description="Helical" evidence="8">
    <location>
        <begin position="12"/>
        <end position="35"/>
    </location>
</feature>
<keyword evidence="3 8" id="KW-0813">Transport</keyword>
<reference evidence="10" key="1">
    <citation type="journal article" date="2016" name="PLoS Negl. Trop. Dis.">
        <title>A Deep Insight into the Sialome of Rhodnius neglectus, a Vector of Chagas Disease.</title>
        <authorList>
            <person name="Santiago P.B."/>
            <person name="Assumpcao T.C."/>
            <person name="Araujo C.N."/>
            <person name="Bastos I.M."/>
            <person name="Neves D."/>
            <person name="Silva I.G."/>
            <person name="Charneau S."/>
            <person name="Queiroz R.M."/>
            <person name="Raiol T."/>
            <person name="Oliveira J.V."/>
            <person name="Sousa M.V."/>
            <person name="Calvo E."/>
            <person name="Ribeiro J.M."/>
            <person name="Santana J.M."/>
        </authorList>
    </citation>
    <scope>NUCLEOTIDE SEQUENCE</scope>
    <source>
        <tissue evidence="10">Salivary glands</tissue>
    </source>
</reference>
<feature type="transmembrane region" description="Helical" evidence="8">
    <location>
        <begin position="194"/>
        <end position="211"/>
    </location>
</feature>
<keyword evidence="7 8" id="KW-0924">Ammonia transport</keyword>
<name>A0A0N7Z8Z4_9HEMI</name>
<evidence type="ECO:0000259" key="9">
    <source>
        <dbReference type="Pfam" id="PF00909"/>
    </source>
</evidence>
<feature type="transmembrane region" description="Helical" evidence="8">
    <location>
        <begin position="314"/>
        <end position="335"/>
    </location>
</feature>
<dbReference type="PANTHER" id="PTHR11730:SF6">
    <property type="entry name" value="AMMONIUM TRANSPORTER"/>
    <property type="match status" value="1"/>
</dbReference>
<comment type="subcellular location">
    <subcellularLocation>
        <location evidence="8">Cell membrane</location>
        <topology evidence="8">Multi-pass membrane protein</topology>
    </subcellularLocation>
    <subcellularLocation>
        <location evidence="1">Membrane</location>
        <topology evidence="1">Multi-pass membrane protein</topology>
    </subcellularLocation>
</comment>
<dbReference type="InterPro" id="IPR001905">
    <property type="entry name" value="Ammonium_transpt"/>
</dbReference>
<evidence type="ECO:0000256" key="5">
    <source>
        <dbReference type="ARBA" id="ARBA00022989"/>
    </source>
</evidence>
<comment type="similarity">
    <text evidence="2 8">Belongs to the ammonia transporter channel (TC 1.A.11.2) family.</text>
</comment>
<dbReference type="EMBL" id="GDKW01001979">
    <property type="protein sequence ID" value="JAI54616.1"/>
    <property type="molecule type" value="mRNA"/>
</dbReference>
<feature type="transmembrane region" description="Helical" evidence="8">
    <location>
        <begin position="89"/>
        <end position="110"/>
    </location>
</feature>
<comment type="caution">
    <text evidence="8">Lacks conserved residue(s) required for the propagation of feature annotation.</text>
</comment>
<evidence type="ECO:0000256" key="2">
    <source>
        <dbReference type="ARBA" id="ARBA00005887"/>
    </source>
</evidence>
<dbReference type="PROSITE" id="PS51257">
    <property type="entry name" value="PROKAR_LIPOPROTEIN"/>
    <property type="match status" value="1"/>
</dbReference>
<organism evidence="10">
    <name type="scientific">Rhodnius neglectus</name>
    <dbReference type="NCBI Taxonomy" id="72488"/>
    <lineage>
        <taxon>Eukaryota</taxon>
        <taxon>Metazoa</taxon>
        <taxon>Ecdysozoa</taxon>
        <taxon>Arthropoda</taxon>
        <taxon>Hexapoda</taxon>
        <taxon>Insecta</taxon>
        <taxon>Pterygota</taxon>
        <taxon>Neoptera</taxon>
        <taxon>Paraneoptera</taxon>
        <taxon>Hemiptera</taxon>
        <taxon>Heteroptera</taxon>
        <taxon>Panheteroptera</taxon>
        <taxon>Cimicomorpha</taxon>
        <taxon>Reduviidae</taxon>
        <taxon>Triatominae</taxon>
        <taxon>Rhodnius</taxon>
    </lineage>
</organism>
<dbReference type="GO" id="GO:0008519">
    <property type="term" value="F:ammonium channel activity"/>
    <property type="evidence" value="ECO:0007669"/>
    <property type="project" value="InterPro"/>
</dbReference>
<dbReference type="GO" id="GO:0097272">
    <property type="term" value="P:ammonium homeostasis"/>
    <property type="evidence" value="ECO:0007669"/>
    <property type="project" value="TreeGrafter"/>
</dbReference>
<keyword evidence="5 8" id="KW-1133">Transmembrane helix</keyword>
<keyword evidence="4 8" id="KW-0812">Transmembrane</keyword>
<evidence type="ECO:0000256" key="6">
    <source>
        <dbReference type="ARBA" id="ARBA00023136"/>
    </source>
</evidence>
<dbReference type="Gene3D" id="1.10.3430.10">
    <property type="entry name" value="Ammonium transporter AmtB like domains"/>
    <property type="match status" value="1"/>
</dbReference>
<dbReference type="InterPro" id="IPR024041">
    <property type="entry name" value="NH4_transpt_AmtB-like_dom"/>
</dbReference>
<evidence type="ECO:0000256" key="7">
    <source>
        <dbReference type="ARBA" id="ARBA00023177"/>
    </source>
</evidence>
<evidence type="ECO:0000256" key="1">
    <source>
        <dbReference type="ARBA" id="ARBA00004141"/>
    </source>
</evidence>
<evidence type="ECO:0000313" key="10">
    <source>
        <dbReference type="EMBL" id="JAI54616.1"/>
    </source>
</evidence>